<evidence type="ECO:0000313" key="1">
    <source>
        <dbReference type="EMBL" id="MBV7259916.1"/>
    </source>
</evidence>
<protein>
    <recommendedName>
        <fullName evidence="3">Lipoprotein</fullName>
    </recommendedName>
</protein>
<proteinExistence type="predicted"/>
<organism evidence="1 2">
    <name type="scientific">Erythrobacter crassostreae</name>
    <dbReference type="NCBI Taxonomy" id="2828328"/>
    <lineage>
        <taxon>Bacteria</taxon>
        <taxon>Pseudomonadati</taxon>
        <taxon>Pseudomonadota</taxon>
        <taxon>Alphaproteobacteria</taxon>
        <taxon>Sphingomonadales</taxon>
        <taxon>Erythrobacteraceae</taxon>
        <taxon>Erythrobacter/Porphyrobacter group</taxon>
        <taxon>Erythrobacter</taxon>
    </lineage>
</organism>
<dbReference type="EMBL" id="JAGSPC010000001">
    <property type="protein sequence ID" value="MBV7259916.1"/>
    <property type="molecule type" value="Genomic_DNA"/>
</dbReference>
<sequence>MRAAAILPATCALGACGLYPFGDEGHAPSASKDQLTAFIAACDLQGAKIEQGALDGETEWVVSMGEQPQAKWDCYEEQKRQAGVMATSWGSVTENK</sequence>
<dbReference type="PROSITE" id="PS51257">
    <property type="entry name" value="PROKAR_LIPOPROTEIN"/>
    <property type="match status" value="1"/>
</dbReference>
<evidence type="ECO:0000313" key="2">
    <source>
        <dbReference type="Proteomes" id="UP001138681"/>
    </source>
</evidence>
<gene>
    <name evidence="1" type="ORF">KCG46_10090</name>
</gene>
<keyword evidence="2" id="KW-1185">Reference proteome</keyword>
<comment type="caution">
    <text evidence="1">The sequence shown here is derived from an EMBL/GenBank/DDBJ whole genome shotgun (WGS) entry which is preliminary data.</text>
</comment>
<dbReference type="RefSeq" id="WP_218405092.1">
    <property type="nucleotide sequence ID" value="NZ_JAGSPC010000001.1"/>
</dbReference>
<dbReference type="AlphaFoldDB" id="A0A9X1JLC6"/>
<evidence type="ECO:0008006" key="3">
    <source>
        <dbReference type="Google" id="ProtNLM"/>
    </source>
</evidence>
<name>A0A9X1JLC6_9SPHN</name>
<reference evidence="1" key="1">
    <citation type="submission" date="2021-04" db="EMBL/GenBank/DDBJ databases">
        <authorList>
            <person name="Pira H."/>
            <person name="Risdian C."/>
            <person name="Wink J."/>
        </authorList>
    </citation>
    <scope>NUCLEOTIDE SEQUENCE</scope>
    <source>
        <strain evidence="1">WH158</strain>
    </source>
</reference>
<accession>A0A9X1JLC6</accession>
<dbReference type="Proteomes" id="UP001138681">
    <property type="component" value="Unassembled WGS sequence"/>
</dbReference>